<dbReference type="Proteomes" id="UP000315995">
    <property type="component" value="Chromosome"/>
</dbReference>
<accession>A0A4Y6PQ07</accession>
<dbReference type="OrthoDB" id="4481055at2"/>
<keyword evidence="2" id="KW-1133">Transmembrane helix</keyword>
<evidence type="ECO:0000313" key="3">
    <source>
        <dbReference type="EMBL" id="QDG50404.1"/>
    </source>
</evidence>
<protein>
    <recommendedName>
        <fullName evidence="5">DoxX family protein</fullName>
    </recommendedName>
</protein>
<evidence type="ECO:0008006" key="5">
    <source>
        <dbReference type="Google" id="ProtNLM"/>
    </source>
</evidence>
<evidence type="ECO:0000256" key="1">
    <source>
        <dbReference type="SAM" id="MobiDB-lite"/>
    </source>
</evidence>
<dbReference type="RefSeq" id="WP_141196897.1">
    <property type="nucleotide sequence ID" value="NZ_CP041186.1"/>
</dbReference>
<keyword evidence="2" id="KW-0472">Membrane</keyword>
<keyword evidence="2" id="KW-0812">Transmembrane</keyword>
<feature type="transmembrane region" description="Helical" evidence="2">
    <location>
        <begin position="133"/>
        <end position="151"/>
    </location>
</feature>
<feature type="region of interest" description="Disordered" evidence="1">
    <location>
        <begin position="1"/>
        <end position="20"/>
    </location>
</feature>
<name>A0A4Y6PQ07_PERCE</name>
<feature type="transmembrane region" description="Helical" evidence="2">
    <location>
        <begin position="72"/>
        <end position="96"/>
    </location>
</feature>
<reference evidence="3 4" key="1">
    <citation type="submission" date="2019-06" db="EMBL/GenBank/DDBJ databases">
        <title>Persicimonas caeni gen. nov., sp. nov., a predatory bacterium isolated from solar saltern.</title>
        <authorList>
            <person name="Wang S."/>
        </authorList>
    </citation>
    <scope>NUCLEOTIDE SEQUENCE [LARGE SCALE GENOMIC DNA]</scope>
    <source>
        <strain evidence="3 4">YN101</strain>
    </source>
</reference>
<evidence type="ECO:0000256" key="2">
    <source>
        <dbReference type="SAM" id="Phobius"/>
    </source>
</evidence>
<dbReference type="EMBL" id="CP041186">
    <property type="protein sequence ID" value="QDG50404.1"/>
    <property type="molecule type" value="Genomic_DNA"/>
</dbReference>
<sequence>MSATSSTRHVHFDGHSQSATEAPPWSLYTLMTLVAFQAISGIAGGLGLMLNPTGAPLGIPQAWLAGSPFADYMVPGVILFAVLGVFPTVVAVALYYRVKWAFLATLAVGLGLTIWIGVEIAIIGYHVEPPLQAIYGMLGILITALALNPKIREHLVR</sequence>
<feature type="transmembrane region" description="Helical" evidence="2">
    <location>
        <begin position="27"/>
        <end position="52"/>
    </location>
</feature>
<keyword evidence="4" id="KW-1185">Reference proteome</keyword>
<evidence type="ECO:0000313" key="4">
    <source>
        <dbReference type="Proteomes" id="UP000315995"/>
    </source>
</evidence>
<proteinExistence type="predicted"/>
<organism evidence="3 4">
    <name type="scientific">Persicimonas caeni</name>
    <dbReference type="NCBI Taxonomy" id="2292766"/>
    <lineage>
        <taxon>Bacteria</taxon>
        <taxon>Deltaproteobacteria</taxon>
        <taxon>Bradymonadales</taxon>
        <taxon>Bradymonadaceae</taxon>
        <taxon>Persicimonas</taxon>
    </lineage>
</organism>
<gene>
    <name evidence="3" type="ORF">FIV42_06550</name>
</gene>
<dbReference type="AlphaFoldDB" id="A0A4Y6PQ07"/>
<feature type="transmembrane region" description="Helical" evidence="2">
    <location>
        <begin position="103"/>
        <end position="127"/>
    </location>
</feature>
<accession>A0A5B8Y123</accession>